<reference evidence="3" key="1">
    <citation type="submission" date="2021-02" db="EMBL/GenBank/DDBJ databases">
        <title>Genome-Resolved Metagenomics of a Microbial Community Performing Photosynthetic Biological Nutrient Removal.</title>
        <authorList>
            <person name="Mcdaniel E.A."/>
        </authorList>
    </citation>
    <scope>NUCLEOTIDE SEQUENCE</scope>
    <source>
        <strain evidence="3">UWPOB_OBS1</strain>
    </source>
</reference>
<dbReference type="CDD" id="cd00291">
    <property type="entry name" value="SirA_YedF_YeeD"/>
    <property type="match status" value="1"/>
</dbReference>
<dbReference type="SUPFAM" id="SSF64307">
    <property type="entry name" value="SirA-like"/>
    <property type="match status" value="1"/>
</dbReference>
<evidence type="ECO:0000256" key="1">
    <source>
        <dbReference type="ARBA" id="ARBA00008984"/>
    </source>
</evidence>
<feature type="domain" description="UPF0033" evidence="2">
    <location>
        <begin position="2"/>
        <end position="72"/>
    </location>
</feature>
<organism evidence="3 4">
    <name type="scientific">Candidatus Obscuribacter phosphatis</name>
    <dbReference type="NCBI Taxonomy" id="1906157"/>
    <lineage>
        <taxon>Bacteria</taxon>
        <taxon>Bacillati</taxon>
        <taxon>Candidatus Melainabacteria</taxon>
        <taxon>Candidatus Obscuribacterales</taxon>
        <taxon>Candidatus Obscuribacteraceae</taxon>
        <taxon>Candidatus Obscuribacter</taxon>
    </lineage>
</organism>
<dbReference type="PANTHER" id="PTHR33279:SF19">
    <property type="entry name" value="SSL1707 PROTEIN"/>
    <property type="match status" value="1"/>
</dbReference>
<dbReference type="PANTHER" id="PTHR33279">
    <property type="entry name" value="SULFUR CARRIER PROTEIN YEDF-RELATED"/>
    <property type="match status" value="1"/>
</dbReference>
<comment type="caution">
    <text evidence="3">The sequence shown here is derived from an EMBL/GenBank/DDBJ whole genome shotgun (WGS) entry which is preliminary data.</text>
</comment>
<accession>A0A8J7P6M1</accession>
<dbReference type="InterPro" id="IPR036868">
    <property type="entry name" value="TusA-like_sf"/>
</dbReference>
<dbReference type="Gene3D" id="3.30.110.40">
    <property type="entry name" value="TusA-like domain"/>
    <property type="match status" value="1"/>
</dbReference>
<dbReference type="AlphaFoldDB" id="A0A8J7P6M1"/>
<dbReference type="InterPro" id="IPR001455">
    <property type="entry name" value="TusA-like"/>
</dbReference>
<gene>
    <name evidence="3" type="ORF">J0M35_00125</name>
</gene>
<protein>
    <submittedName>
        <fullName evidence="3">Sulfurtransferase TusA family protein</fullName>
    </submittedName>
</protein>
<sequence>MEELDLRGVKCPMNFVKTRLKLDKMEPGALLCVYLDPGEPVESVSESVKSEGHLIESTEEQTDKSFRVLIKRA</sequence>
<evidence type="ECO:0000313" key="3">
    <source>
        <dbReference type="EMBL" id="MBN8658741.1"/>
    </source>
</evidence>
<evidence type="ECO:0000313" key="4">
    <source>
        <dbReference type="Proteomes" id="UP000664277"/>
    </source>
</evidence>
<name>A0A8J7P6M1_9BACT</name>
<dbReference type="Pfam" id="PF01206">
    <property type="entry name" value="TusA"/>
    <property type="match status" value="1"/>
</dbReference>
<proteinExistence type="inferred from homology"/>
<evidence type="ECO:0000259" key="2">
    <source>
        <dbReference type="Pfam" id="PF01206"/>
    </source>
</evidence>
<comment type="similarity">
    <text evidence="1">Belongs to the sulfur carrier protein TusA family.</text>
</comment>
<dbReference type="EMBL" id="JAFLCK010000001">
    <property type="protein sequence ID" value="MBN8658741.1"/>
    <property type="molecule type" value="Genomic_DNA"/>
</dbReference>
<dbReference type="Proteomes" id="UP000664277">
    <property type="component" value="Unassembled WGS sequence"/>
</dbReference>